<evidence type="ECO:0000256" key="1">
    <source>
        <dbReference type="SAM" id="MobiDB-lite"/>
    </source>
</evidence>
<evidence type="ECO:0000313" key="3">
    <source>
        <dbReference type="EMBL" id="PYH95399.1"/>
    </source>
</evidence>
<dbReference type="STRING" id="1448320.A0A319DDE3"/>
<dbReference type="OrthoDB" id="4497412at2759"/>
<feature type="region of interest" description="Disordered" evidence="1">
    <location>
        <begin position="40"/>
        <end position="169"/>
    </location>
</feature>
<feature type="compositionally biased region" description="Low complexity" evidence="1">
    <location>
        <begin position="154"/>
        <end position="169"/>
    </location>
</feature>
<gene>
    <name evidence="3" type="ORF">BO71DRAFT_204443</name>
</gene>
<feature type="compositionally biased region" description="Polar residues" evidence="1">
    <location>
        <begin position="100"/>
        <end position="109"/>
    </location>
</feature>
<dbReference type="VEuPathDB" id="FungiDB:BO71DRAFT_204443"/>
<evidence type="ECO:0000256" key="2">
    <source>
        <dbReference type="SAM" id="Phobius"/>
    </source>
</evidence>
<sequence length="445" mass="46504">MSMSTSSILIYQGLRCTKVPRHSNIAVPSVSPVGFGSSWTSAASPTSVTTPDPAASTETSSAIESSASNTWHPAALAPPASTDAATTKPSRPAIAEPVAASSTASTVLGTPSAFRLSHTENGPHHMPVSSTRATTHELQPSTSASSTPLLVSVAPETTEPSTSLTSASPSTDYFVAESTTAHAVASNNSSSHGLIDKSNSGGTSASLRTIWGSVLGGVAFVALALAIGYYLLRHKRRNPRGGLSSGTSEEHLQDGRPEPTASSGGSHQGYQSRGSFLSDASSTHSFPSHIEVPVTKPEETYHPPSRLSPIPEPNPFTDTAEIKYVSRASVASLAGVLRDPFTDPVQNHGTATMRQSMMSQRPRSVAWNSMYSDLSLGSTLILPGRSSAGSSLQRLSYPFTVAGLETCDPSSPVARLSTRSDPFDLEFPPHAMHRRSSTTIPLAQV</sequence>
<name>A0A319DDE3_9EURO</name>
<feature type="compositionally biased region" description="Polar residues" evidence="1">
    <location>
        <begin position="260"/>
        <end position="286"/>
    </location>
</feature>
<dbReference type="EMBL" id="KZ825854">
    <property type="protein sequence ID" value="PYH95399.1"/>
    <property type="molecule type" value="Genomic_DNA"/>
</dbReference>
<keyword evidence="2" id="KW-1133">Transmembrane helix</keyword>
<feature type="region of interest" description="Disordered" evidence="1">
    <location>
        <begin position="237"/>
        <end position="313"/>
    </location>
</feature>
<keyword evidence="4" id="KW-1185">Reference proteome</keyword>
<feature type="compositionally biased region" description="Basic and acidic residues" evidence="1">
    <location>
        <begin position="248"/>
        <end position="257"/>
    </location>
</feature>
<proteinExistence type="predicted"/>
<dbReference type="AlphaFoldDB" id="A0A319DDE3"/>
<accession>A0A319DDE3</accession>
<feature type="region of interest" description="Disordered" evidence="1">
    <location>
        <begin position="425"/>
        <end position="445"/>
    </location>
</feature>
<feature type="transmembrane region" description="Helical" evidence="2">
    <location>
        <begin position="210"/>
        <end position="232"/>
    </location>
</feature>
<evidence type="ECO:0000313" key="4">
    <source>
        <dbReference type="Proteomes" id="UP000247810"/>
    </source>
</evidence>
<keyword evidence="2" id="KW-0472">Membrane</keyword>
<feature type="compositionally biased region" description="Polar residues" evidence="1">
    <location>
        <begin position="128"/>
        <end position="149"/>
    </location>
</feature>
<feature type="compositionally biased region" description="Low complexity" evidence="1">
    <location>
        <begin position="40"/>
        <end position="87"/>
    </location>
</feature>
<protein>
    <submittedName>
        <fullName evidence="3">Uncharacterized protein</fullName>
    </submittedName>
</protein>
<keyword evidence="2" id="KW-0812">Transmembrane</keyword>
<dbReference type="Proteomes" id="UP000247810">
    <property type="component" value="Unassembled WGS sequence"/>
</dbReference>
<reference evidence="3 4" key="1">
    <citation type="submission" date="2018-02" db="EMBL/GenBank/DDBJ databases">
        <title>The genomes of Aspergillus section Nigri reveals drivers in fungal speciation.</title>
        <authorList>
            <consortium name="DOE Joint Genome Institute"/>
            <person name="Vesth T.C."/>
            <person name="Nybo J."/>
            <person name="Theobald S."/>
            <person name="Brandl J."/>
            <person name="Frisvad J.C."/>
            <person name="Nielsen K.F."/>
            <person name="Lyhne E.K."/>
            <person name="Kogle M.E."/>
            <person name="Kuo A."/>
            <person name="Riley R."/>
            <person name="Clum A."/>
            <person name="Nolan M."/>
            <person name="Lipzen A."/>
            <person name="Salamov A."/>
            <person name="Henrissat B."/>
            <person name="Wiebenga A."/>
            <person name="De vries R.P."/>
            <person name="Grigoriev I.V."/>
            <person name="Mortensen U.H."/>
            <person name="Andersen M.R."/>
            <person name="Baker S.E."/>
        </authorList>
    </citation>
    <scope>NUCLEOTIDE SEQUENCE [LARGE SCALE GENOMIC DNA]</scope>
    <source>
        <strain evidence="3 4">CBS 707.79</strain>
    </source>
</reference>
<organism evidence="3 4">
    <name type="scientific">Aspergillus ellipticus CBS 707.79</name>
    <dbReference type="NCBI Taxonomy" id="1448320"/>
    <lineage>
        <taxon>Eukaryota</taxon>
        <taxon>Fungi</taxon>
        <taxon>Dikarya</taxon>
        <taxon>Ascomycota</taxon>
        <taxon>Pezizomycotina</taxon>
        <taxon>Eurotiomycetes</taxon>
        <taxon>Eurotiomycetidae</taxon>
        <taxon>Eurotiales</taxon>
        <taxon>Aspergillaceae</taxon>
        <taxon>Aspergillus</taxon>
        <taxon>Aspergillus subgen. Circumdati</taxon>
    </lineage>
</organism>